<dbReference type="Proteomes" id="UP000236569">
    <property type="component" value="Unassembled WGS sequence"/>
</dbReference>
<comment type="caution">
    <text evidence="1">The sequence shown here is derived from an EMBL/GenBank/DDBJ whole genome shotgun (WGS) entry which is preliminary data.</text>
</comment>
<evidence type="ECO:0000313" key="1">
    <source>
        <dbReference type="EMBL" id="GBF04089.1"/>
    </source>
</evidence>
<dbReference type="EMBL" id="BFAG01000001">
    <property type="protein sequence ID" value="GBF04089.1"/>
    <property type="molecule type" value="Genomic_DNA"/>
</dbReference>
<protein>
    <submittedName>
        <fullName evidence="1">Uncharacterized protein</fullName>
    </submittedName>
</protein>
<dbReference type="RefSeq" id="WP_103127671.1">
    <property type="nucleotide sequence ID" value="NZ_BFAG01000001.1"/>
</dbReference>
<dbReference type="AlphaFoldDB" id="A0A2I9CRF5"/>
<name>A0A2I9CRF5_9DEIO</name>
<reference evidence="2" key="1">
    <citation type="submission" date="2018-01" db="EMBL/GenBank/DDBJ databases">
        <title>Draft Genome Sequence of the Radioresistant Bacterium Deinococcus aerius TR0125, Isolated from the Higher Atmosphere above Japan.</title>
        <authorList>
            <person name="Satoh K."/>
            <person name="Arai H."/>
            <person name="Sanzen T."/>
            <person name="Kawaguchi Y."/>
            <person name="Hayashi H."/>
            <person name="Yokobori S."/>
            <person name="Yamagishi A."/>
            <person name="Oono Y."/>
            <person name="Narumi I."/>
        </authorList>
    </citation>
    <scope>NUCLEOTIDE SEQUENCE [LARGE SCALE GENOMIC DNA]</scope>
    <source>
        <strain evidence="2">TR0125</strain>
    </source>
</reference>
<accession>A0A2I9CRF5</accession>
<sequence>MNERPTLRLTVRSAALPVVHAELQVVHVSPNGIVDFPNRSEFEITHLPGSPDVFSEKREFRVDLAELSRRQGEQVGHLYAVMIHSQPRSLDFLDGMVLETEAPGFESVPIRLNLGDHAALLGVWWQNRAGEWAFEYSGRILDTMNATYQAIFLAGQYAERFADR</sequence>
<dbReference type="OrthoDB" id="65563at2"/>
<gene>
    <name evidence="1" type="ORF">DAERI_010261</name>
</gene>
<keyword evidence="2" id="KW-1185">Reference proteome</keyword>
<organism evidence="1 2">
    <name type="scientific">Deinococcus aerius</name>
    <dbReference type="NCBI Taxonomy" id="200253"/>
    <lineage>
        <taxon>Bacteria</taxon>
        <taxon>Thermotogati</taxon>
        <taxon>Deinococcota</taxon>
        <taxon>Deinococci</taxon>
        <taxon>Deinococcales</taxon>
        <taxon>Deinococcaceae</taxon>
        <taxon>Deinococcus</taxon>
    </lineage>
</organism>
<evidence type="ECO:0000313" key="2">
    <source>
        <dbReference type="Proteomes" id="UP000236569"/>
    </source>
</evidence>
<proteinExistence type="predicted"/>